<feature type="compositionally biased region" description="Polar residues" evidence="1">
    <location>
        <begin position="80"/>
        <end position="89"/>
    </location>
</feature>
<protein>
    <submittedName>
        <fullName evidence="2">Uncharacterized protein</fullName>
    </submittedName>
</protein>
<dbReference type="Proteomes" id="UP000317650">
    <property type="component" value="Chromosome 7"/>
</dbReference>
<name>A0A4S8JDA3_MUSBA</name>
<dbReference type="AlphaFoldDB" id="A0A4S8JDA3"/>
<evidence type="ECO:0000313" key="2">
    <source>
        <dbReference type="EMBL" id="THU59817.1"/>
    </source>
</evidence>
<reference evidence="2 3" key="1">
    <citation type="journal article" date="2019" name="Nat. Plants">
        <title>Genome sequencing of Musa balbisiana reveals subgenome evolution and function divergence in polyploid bananas.</title>
        <authorList>
            <person name="Yao X."/>
        </authorList>
    </citation>
    <scope>NUCLEOTIDE SEQUENCE [LARGE SCALE GENOMIC DNA]</scope>
    <source>
        <strain evidence="3">cv. DH-PKW</strain>
        <tissue evidence="2">Leaves</tissue>
    </source>
</reference>
<proteinExistence type="predicted"/>
<comment type="caution">
    <text evidence="2">The sequence shown here is derived from an EMBL/GenBank/DDBJ whole genome shotgun (WGS) entry which is preliminary data.</text>
</comment>
<keyword evidence="3" id="KW-1185">Reference proteome</keyword>
<evidence type="ECO:0000313" key="3">
    <source>
        <dbReference type="Proteomes" id="UP000317650"/>
    </source>
</evidence>
<feature type="compositionally biased region" description="Acidic residues" evidence="1">
    <location>
        <begin position="65"/>
        <end position="77"/>
    </location>
</feature>
<evidence type="ECO:0000256" key="1">
    <source>
        <dbReference type="SAM" id="MobiDB-lite"/>
    </source>
</evidence>
<organism evidence="2 3">
    <name type="scientific">Musa balbisiana</name>
    <name type="common">Banana</name>
    <dbReference type="NCBI Taxonomy" id="52838"/>
    <lineage>
        <taxon>Eukaryota</taxon>
        <taxon>Viridiplantae</taxon>
        <taxon>Streptophyta</taxon>
        <taxon>Embryophyta</taxon>
        <taxon>Tracheophyta</taxon>
        <taxon>Spermatophyta</taxon>
        <taxon>Magnoliopsida</taxon>
        <taxon>Liliopsida</taxon>
        <taxon>Zingiberales</taxon>
        <taxon>Musaceae</taxon>
        <taxon>Musa</taxon>
    </lineage>
</organism>
<accession>A0A4S8JDA3</accession>
<feature type="region of interest" description="Disordered" evidence="1">
    <location>
        <begin position="46"/>
        <end position="89"/>
    </location>
</feature>
<sequence length="89" mass="10259">MDQRRALFRSKVREAQKREKRIDSPLVRAYKEKVDEIKKKLMEAKAERVARLQQPPAFLGKESSDESSSDEEGDDDDTITHISSRPTQA</sequence>
<gene>
    <name evidence="2" type="ORF">C4D60_Mb07t06040</name>
</gene>
<dbReference type="EMBL" id="PYDT01000005">
    <property type="protein sequence ID" value="THU59817.1"/>
    <property type="molecule type" value="Genomic_DNA"/>
</dbReference>